<dbReference type="AlphaFoldDB" id="A0A9N8HNX2"/>
<keyword evidence="2" id="KW-1185">Reference proteome</keyword>
<evidence type="ECO:0000313" key="1">
    <source>
        <dbReference type="EMBL" id="CAB9522068.1"/>
    </source>
</evidence>
<comment type="caution">
    <text evidence="1">The sequence shown here is derived from an EMBL/GenBank/DDBJ whole genome shotgun (WGS) entry which is preliminary data.</text>
</comment>
<dbReference type="Proteomes" id="UP001153069">
    <property type="component" value="Unassembled WGS sequence"/>
</dbReference>
<accession>A0A9N8HNX2</accession>
<dbReference type="EMBL" id="CAICTM010001262">
    <property type="protein sequence ID" value="CAB9522068.1"/>
    <property type="molecule type" value="Genomic_DNA"/>
</dbReference>
<protein>
    <submittedName>
        <fullName evidence="1">Uncharacterized protein</fullName>
    </submittedName>
</protein>
<sequence length="125" mass="13476">MESTHKQGGSNEYCHGLVTPQIMFTANTNFPTEGIVAADNDNENDSPKGLVDASSKLIHEDDRMCEYLLASGGQSVLIMAITKRSDIKEIHGKLTSCMASCCRRAQKNSKNDILASLSSEGMAHG</sequence>
<evidence type="ECO:0000313" key="2">
    <source>
        <dbReference type="Proteomes" id="UP001153069"/>
    </source>
</evidence>
<proteinExistence type="predicted"/>
<gene>
    <name evidence="1" type="ORF">SEMRO_1264_G257410.1</name>
</gene>
<reference evidence="1" key="1">
    <citation type="submission" date="2020-06" db="EMBL/GenBank/DDBJ databases">
        <authorList>
            <consortium name="Plant Systems Biology data submission"/>
        </authorList>
    </citation>
    <scope>NUCLEOTIDE SEQUENCE</scope>
    <source>
        <strain evidence="1">D6</strain>
    </source>
</reference>
<name>A0A9N8HNX2_9STRA</name>
<organism evidence="1 2">
    <name type="scientific">Seminavis robusta</name>
    <dbReference type="NCBI Taxonomy" id="568900"/>
    <lineage>
        <taxon>Eukaryota</taxon>
        <taxon>Sar</taxon>
        <taxon>Stramenopiles</taxon>
        <taxon>Ochrophyta</taxon>
        <taxon>Bacillariophyta</taxon>
        <taxon>Bacillariophyceae</taxon>
        <taxon>Bacillariophycidae</taxon>
        <taxon>Naviculales</taxon>
        <taxon>Naviculaceae</taxon>
        <taxon>Seminavis</taxon>
    </lineage>
</organism>